<dbReference type="EMBL" id="KP308096">
    <property type="protein sequence ID" value="AJH65858.1"/>
    <property type="molecule type" value="Genomic_DNA"/>
</dbReference>
<dbReference type="Pfam" id="PF00347">
    <property type="entry name" value="Ribosomal_L6"/>
    <property type="match status" value="2"/>
</dbReference>
<evidence type="ECO:0000256" key="1">
    <source>
        <dbReference type="ARBA" id="ARBA00009356"/>
    </source>
</evidence>
<dbReference type="PIRSF" id="PIRSF002162">
    <property type="entry name" value="Ribosomal_L6"/>
    <property type="match status" value="1"/>
</dbReference>
<dbReference type="InterPro" id="IPR019906">
    <property type="entry name" value="Ribosomal_uL6_bac-type"/>
</dbReference>
<protein>
    <submittedName>
        <fullName evidence="6">50S ribosomal protein L6</fullName>
    </submittedName>
</protein>
<organism evidence="6">
    <name type="scientific">Choreocolax polysiphoniae</name>
    <dbReference type="NCBI Taxonomy" id="282351"/>
    <lineage>
        <taxon>Eukaryota</taxon>
        <taxon>Rhodophyta</taxon>
        <taxon>Florideophyceae</taxon>
        <taxon>Rhodymeniophycidae</taxon>
        <taxon>Gigartinales</taxon>
        <taxon>Choreocolacaceae</taxon>
        <taxon>Choreocolax</taxon>
    </lineage>
</organism>
<geneLocation type="plastid" evidence="6"/>
<dbReference type="PRINTS" id="PR00059">
    <property type="entry name" value="RIBOSOMALL6"/>
</dbReference>
<dbReference type="PANTHER" id="PTHR11655">
    <property type="entry name" value="60S/50S RIBOSOMAL PROTEIN L6/L9"/>
    <property type="match status" value="1"/>
</dbReference>
<dbReference type="SUPFAM" id="SSF56053">
    <property type="entry name" value="Ribosomal protein L6"/>
    <property type="match status" value="2"/>
</dbReference>
<dbReference type="GO" id="GO:0022625">
    <property type="term" value="C:cytosolic large ribosomal subunit"/>
    <property type="evidence" value="ECO:0007669"/>
    <property type="project" value="TreeGrafter"/>
</dbReference>
<sequence length="178" mass="20213">MSKIGKKIIIIPVNVKIQINNSIIIIIGDKGKLSFIISELLIINRQKDIIQLTTKENTKKAQELYGFSRSIIYNMIIGVSKGFIKELIIKGLGYKSQIKNNNLILNIGYSHLIYIYIKKDINIKIKNNTTILIEGINKEIVGQVAATIRANRPPEPYKKKGIHYKNEILRKKIGKTGK</sequence>
<evidence type="ECO:0000259" key="5">
    <source>
        <dbReference type="Pfam" id="PF00347"/>
    </source>
</evidence>
<reference evidence="6" key="1">
    <citation type="journal article" date="2015" name="J. Phycol.">
        <title>The Choreocolax polysiphoniae plastid forces a reevaluation of the evolutionary pathways to parasitism in red algae.</title>
        <authorList>
            <person name="Salomaki E.D."/>
            <person name="Nickles K.R."/>
            <person name="Lane C.E."/>
        </authorList>
    </citation>
    <scope>NUCLEOTIDE SEQUENCE</scope>
</reference>
<proteinExistence type="inferred from homology"/>
<comment type="similarity">
    <text evidence="1 4">Belongs to the universal ribosomal protein uL6 family.</text>
</comment>
<dbReference type="AlphaFoldDB" id="A0A0B5VUJ5"/>
<feature type="domain" description="Large ribosomal subunit protein uL6 alpha-beta" evidence="5">
    <location>
        <begin position="11"/>
        <end position="82"/>
    </location>
</feature>
<feature type="domain" description="Large ribosomal subunit protein uL6 alpha-beta" evidence="5">
    <location>
        <begin position="91"/>
        <end position="164"/>
    </location>
</feature>
<evidence type="ECO:0000313" key="6">
    <source>
        <dbReference type="EMBL" id="AJH65858.1"/>
    </source>
</evidence>
<evidence type="ECO:0000256" key="3">
    <source>
        <dbReference type="ARBA" id="ARBA00023274"/>
    </source>
</evidence>
<dbReference type="InterPro" id="IPR000702">
    <property type="entry name" value="Ribosomal_uL6-like"/>
</dbReference>
<accession>A0A0B5VUJ5</accession>
<dbReference type="NCBIfam" id="TIGR03654">
    <property type="entry name" value="L6_bact"/>
    <property type="match status" value="1"/>
</dbReference>
<dbReference type="GO" id="GO:0002181">
    <property type="term" value="P:cytoplasmic translation"/>
    <property type="evidence" value="ECO:0007669"/>
    <property type="project" value="TreeGrafter"/>
</dbReference>
<dbReference type="GeneID" id="23629430"/>
<evidence type="ECO:0000256" key="4">
    <source>
        <dbReference type="RuleBase" id="RU003869"/>
    </source>
</evidence>
<dbReference type="GO" id="GO:0019843">
    <property type="term" value="F:rRNA binding"/>
    <property type="evidence" value="ECO:0007669"/>
    <property type="project" value="InterPro"/>
</dbReference>
<gene>
    <name evidence="6" type="primary">rpl6</name>
</gene>
<keyword evidence="6" id="KW-0934">Plastid</keyword>
<dbReference type="GO" id="GO:0003735">
    <property type="term" value="F:structural constituent of ribosome"/>
    <property type="evidence" value="ECO:0007669"/>
    <property type="project" value="InterPro"/>
</dbReference>
<evidence type="ECO:0000256" key="2">
    <source>
        <dbReference type="ARBA" id="ARBA00022980"/>
    </source>
</evidence>
<dbReference type="RefSeq" id="YP_009122100.1">
    <property type="nucleotide sequence ID" value="NC_026522.1"/>
</dbReference>
<keyword evidence="3 4" id="KW-0687">Ribonucleoprotein</keyword>
<dbReference type="InterPro" id="IPR020040">
    <property type="entry name" value="Ribosomal_uL6_a/b-dom"/>
</dbReference>
<dbReference type="InterPro" id="IPR036789">
    <property type="entry name" value="Ribosomal_uL6-like_a/b-dom_sf"/>
</dbReference>
<name>A0A0B5VUJ5_9FLOR</name>
<dbReference type="Gene3D" id="3.90.930.12">
    <property type="entry name" value="Ribosomal protein L6, alpha-beta domain"/>
    <property type="match status" value="2"/>
</dbReference>
<dbReference type="PANTHER" id="PTHR11655:SF14">
    <property type="entry name" value="LARGE RIBOSOMAL SUBUNIT PROTEIN UL6M"/>
    <property type="match status" value="1"/>
</dbReference>
<keyword evidence="2 4" id="KW-0689">Ribosomal protein</keyword>